<keyword evidence="1" id="KW-1133">Transmembrane helix</keyword>
<dbReference type="PANTHER" id="PTHR37953">
    <property type="entry name" value="UPF0127 PROTEIN MJ1496"/>
    <property type="match status" value="1"/>
</dbReference>
<dbReference type="Pfam" id="PF02643">
    <property type="entry name" value="DUF192"/>
    <property type="match status" value="1"/>
</dbReference>
<evidence type="ECO:0000256" key="1">
    <source>
        <dbReference type="SAM" id="Phobius"/>
    </source>
</evidence>
<dbReference type="InterPro" id="IPR038695">
    <property type="entry name" value="Saro_0823-like_sf"/>
</dbReference>
<proteinExistence type="predicted"/>
<keyword evidence="1" id="KW-0812">Transmembrane</keyword>
<dbReference type="InterPro" id="IPR003795">
    <property type="entry name" value="DUF192"/>
</dbReference>
<dbReference type="Proteomes" id="UP001165986">
    <property type="component" value="Unassembled WGS sequence"/>
</dbReference>
<dbReference type="Gene3D" id="2.60.120.1140">
    <property type="entry name" value="Protein of unknown function DUF192"/>
    <property type="match status" value="1"/>
</dbReference>
<gene>
    <name evidence="2" type="ORF">FNW02_32355</name>
</gene>
<organism evidence="2 3">
    <name type="scientific">Komarekiella delphini-convector SJRDD-AB1</name>
    <dbReference type="NCBI Taxonomy" id="2593771"/>
    <lineage>
        <taxon>Bacteria</taxon>
        <taxon>Bacillati</taxon>
        <taxon>Cyanobacteriota</taxon>
        <taxon>Cyanophyceae</taxon>
        <taxon>Nostocales</taxon>
        <taxon>Nostocaceae</taxon>
        <taxon>Komarekiella</taxon>
        <taxon>Komarekiella delphini-convector</taxon>
    </lineage>
</organism>
<name>A0AA40T3N0_9NOST</name>
<sequence length="182" mass="20599">MFPLSLKSNPYAFVFKVIKIIGPVLGLSLIVGALANGYLQNSPQQLPIKYKLIQGERTFYLELASLPEELYKGLKFRTFLPSNKGMLFDLGRRHTNVGFWMYKVQIPLDIVYLDDGVVTKVINNASPCPKQPCPVYYASTATHVLELRAKQANQVHIRPGVKLKFLPLNQPDSDFRMIDSSR</sequence>
<keyword evidence="1" id="KW-0472">Membrane</keyword>
<keyword evidence="3" id="KW-1185">Reference proteome</keyword>
<dbReference type="EMBL" id="VJXY01000062">
    <property type="protein sequence ID" value="MBD6620351.1"/>
    <property type="molecule type" value="Genomic_DNA"/>
</dbReference>
<dbReference type="PANTHER" id="PTHR37953:SF1">
    <property type="entry name" value="UPF0127 PROTEIN MJ1496"/>
    <property type="match status" value="1"/>
</dbReference>
<dbReference type="AlphaFoldDB" id="A0AA40T3N0"/>
<accession>A0AA40T3N0</accession>
<feature type="transmembrane region" description="Helical" evidence="1">
    <location>
        <begin position="20"/>
        <end position="39"/>
    </location>
</feature>
<protein>
    <submittedName>
        <fullName evidence="2">DUF192 domain-containing protein</fullName>
    </submittedName>
</protein>
<comment type="caution">
    <text evidence="2">The sequence shown here is derived from an EMBL/GenBank/DDBJ whole genome shotgun (WGS) entry which is preliminary data.</text>
</comment>
<reference evidence="2" key="1">
    <citation type="submission" date="2019-07" db="EMBL/GenBank/DDBJ databases">
        <title>Toxilogical consequences of a new and cryptic species of cyanobacteria (Komarekiella delphini-convector) recovered from the epidermis of a bottlenose dolphin and 1500 ft. in the air.</title>
        <authorList>
            <person name="Brown A.O."/>
            <person name="Dvorak P."/>
            <person name="Villanueva C.D."/>
            <person name="Foss A.J."/>
            <person name="Garvey A.D."/>
            <person name="Gibson Q.A."/>
            <person name="Johansen J.R."/>
            <person name="Casamatta D.A."/>
        </authorList>
    </citation>
    <scope>NUCLEOTIDE SEQUENCE</scope>
    <source>
        <strain evidence="2">SJRDD-AB1</strain>
    </source>
</reference>
<evidence type="ECO:0000313" key="2">
    <source>
        <dbReference type="EMBL" id="MBD6620351.1"/>
    </source>
</evidence>
<dbReference type="RefSeq" id="WP_191761571.1">
    <property type="nucleotide sequence ID" value="NZ_VJXY01000062.1"/>
</dbReference>
<evidence type="ECO:0000313" key="3">
    <source>
        <dbReference type="Proteomes" id="UP001165986"/>
    </source>
</evidence>